<evidence type="ECO:0000313" key="7">
    <source>
        <dbReference type="EMBL" id="KAK7429484.1"/>
    </source>
</evidence>
<dbReference type="Pfam" id="PF06609">
    <property type="entry name" value="TRI12"/>
    <property type="match status" value="1"/>
</dbReference>
<keyword evidence="3 6" id="KW-0812">Transmembrane</keyword>
<evidence type="ECO:0000256" key="3">
    <source>
        <dbReference type="ARBA" id="ARBA00022692"/>
    </source>
</evidence>
<feature type="transmembrane region" description="Helical" evidence="6">
    <location>
        <begin position="218"/>
        <end position="238"/>
    </location>
</feature>
<comment type="subcellular location">
    <subcellularLocation>
        <location evidence="1">Membrane</location>
        <topology evidence="1">Multi-pass membrane protein</topology>
    </subcellularLocation>
</comment>
<evidence type="ECO:0000256" key="5">
    <source>
        <dbReference type="ARBA" id="ARBA00023136"/>
    </source>
</evidence>
<evidence type="ECO:0000256" key="6">
    <source>
        <dbReference type="SAM" id="Phobius"/>
    </source>
</evidence>
<gene>
    <name evidence="7" type="ORF">QQZ08_004077</name>
</gene>
<evidence type="ECO:0000313" key="8">
    <source>
        <dbReference type="Proteomes" id="UP001498421"/>
    </source>
</evidence>
<dbReference type="InterPro" id="IPR010573">
    <property type="entry name" value="MFS_Str1/Tri12-like"/>
</dbReference>
<feature type="transmembrane region" description="Helical" evidence="6">
    <location>
        <begin position="66"/>
        <end position="85"/>
    </location>
</feature>
<accession>A0ABR1I8X6</accession>
<organism evidence="7 8">
    <name type="scientific">Neonectria magnoliae</name>
    <dbReference type="NCBI Taxonomy" id="2732573"/>
    <lineage>
        <taxon>Eukaryota</taxon>
        <taxon>Fungi</taxon>
        <taxon>Dikarya</taxon>
        <taxon>Ascomycota</taxon>
        <taxon>Pezizomycotina</taxon>
        <taxon>Sordariomycetes</taxon>
        <taxon>Hypocreomycetidae</taxon>
        <taxon>Hypocreales</taxon>
        <taxon>Nectriaceae</taxon>
        <taxon>Neonectria</taxon>
    </lineage>
</organism>
<evidence type="ECO:0000256" key="1">
    <source>
        <dbReference type="ARBA" id="ARBA00004141"/>
    </source>
</evidence>
<feature type="transmembrane region" description="Helical" evidence="6">
    <location>
        <begin position="36"/>
        <end position="54"/>
    </location>
</feature>
<keyword evidence="5 6" id="KW-0472">Membrane</keyword>
<feature type="transmembrane region" description="Helical" evidence="6">
    <location>
        <begin position="91"/>
        <end position="115"/>
    </location>
</feature>
<dbReference type="EMBL" id="JAZAVK010000029">
    <property type="protein sequence ID" value="KAK7429484.1"/>
    <property type="molecule type" value="Genomic_DNA"/>
</dbReference>
<sequence length="268" mass="28558">MPMIVMSVVGMQYYSNATLWPRMSQLLYATDEISKGLYAEVVPLGTILGGLAVLGSKRLGHQRWQIVFYIALQTACVGALATSTIENPVKSVILTVIVSMTTALVMLNCFVLVGFGIVDQNDIGTAAGLAGTARLIAGAIAVAIFGNVTNNRYTAALPSRVSDEVAGLGFNSTDMAGLIAAARLSTDAAYADVPGMTDEIRAAATRGNQLAYLDGAHLSYLIAMAFGIVGCIAAFWIPSIDRRKYTKKTVALQEQDRKMLQEKKVLDV</sequence>
<dbReference type="Proteomes" id="UP001498421">
    <property type="component" value="Unassembled WGS sequence"/>
</dbReference>
<protein>
    <submittedName>
        <fullName evidence="7">Uncharacterized protein</fullName>
    </submittedName>
</protein>
<dbReference type="InterPro" id="IPR036259">
    <property type="entry name" value="MFS_trans_sf"/>
</dbReference>
<evidence type="ECO:0000256" key="2">
    <source>
        <dbReference type="ARBA" id="ARBA00022448"/>
    </source>
</evidence>
<name>A0ABR1I8X6_9HYPO</name>
<proteinExistence type="predicted"/>
<keyword evidence="4 6" id="KW-1133">Transmembrane helix</keyword>
<reference evidence="7 8" key="1">
    <citation type="journal article" date="2025" name="Microbiol. Resour. Announc.">
        <title>Draft genome sequences for Neonectria magnoliae and Neonectria punicea, canker pathogens of Liriodendron tulipifera and Acer saccharum in West Virginia.</title>
        <authorList>
            <person name="Petronek H.M."/>
            <person name="Kasson M.T."/>
            <person name="Metheny A.M."/>
            <person name="Stauder C.M."/>
            <person name="Lovett B."/>
            <person name="Lynch S.C."/>
            <person name="Garnas J.R."/>
            <person name="Kasson L.R."/>
            <person name="Stajich J.E."/>
        </authorList>
    </citation>
    <scope>NUCLEOTIDE SEQUENCE [LARGE SCALE GENOMIC DNA]</scope>
    <source>
        <strain evidence="7 8">NRRL 64651</strain>
    </source>
</reference>
<keyword evidence="8" id="KW-1185">Reference proteome</keyword>
<feature type="transmembrane region" description="Helical" evidence="6">
    <location>
        <begin position="127"/>
        <end position="148"/>
    </location>
</feature>
<dbReference type="PANTHER" id="PTHR23501">
    <property type="entry name" value="MAJOR FACILITATOR SUPERFAMILY"/>
    <property type="match status" value="1"/>
</dbReference>
<dbReference type="SUPFAM" id="SSF103473">
    <property type="entry name" value="MFS general substrate transporter"/>
    <property type="match status" value="1"/>
</dbReference>
<keyword evidence="2" id="KW-0813">Transport</keyword>
<evidence type="ECO:0000256" key="4">
    <source>
        <dbReference type="ARBA" id="ARBA00022989"/>
    </source>
</evidence>
<comment type="caution">
    <text evidence="7">The sequence shown here is derived from an EMBL/GenBank/DDBJ whole genome shotgun (WGS) entry which is preliminary data.</text>
</comment>
<dbReference type="PANTHER" id="PTHR23501:SF109">
    <property type="entry name" value="MAJOR FACILITATOR SUPERFAMILY (MFS) PROFILE DOMAIN-CONTAINING PROTEIN-RELATED"/>
    <property type="match status" value="1"/>
</dbReference>